<reference evidence="2" key="1">
    <citation type="submission" date="2022-11" db="UniProtKB">
        <authorList>
            <consortium name="WormBaseParasite"/>
        </authorList>
    </citation>
    <scope>IDENTIFICATION</scope>
</reference>
<organism evidence="1 2">
    <name type="scientific">Romanomermis culicivorax</name>
    <name type="common">Nematode worm</name>
    <dbReference type="NCBI Taxonomy" id="13658"/>
    <lineage>
        <taxon>Eukaryota</taxon>
        <taxon>Metazoa</taxon>
        <taxon>Ecdysozoa</taxon>
        <taxon>Nematoda</taxon>
        <taxon>Enoplea</taxon>
        <taxon>Dorylaimia</taxon>
        <taxon>Mermithida</taxon>
        <taxon>Mermithoidea</taxon>
        <taxon>Mermithidae</taxon>
        <taxon>Romanomermis</taxon>
    </lineage>
</organism>
<dbReference type="Proteomes" id="UP000887565">
    <property type="component" value="Unplaced"/>
</dbReference>
<name>A0A915KZC5_ROMCU</name>
<accession>A0A915KZC5</accession>
<keyword evidence="1" id="KW-1185">Reference proteome</keyword>
<dbReference type="WBParaSite" id="nRc.2.0.1.t43814-RA">
    <property type="protein sequence ID" value="nRc.2.0.1.t43814-RA"/>
    <property type="gene ID" value="nRc.2.0.1.g43814"/>
</dbReference>
<proteinExistence type="predicted"/>
<protein>
    <submittedName>
        <fullName evidence="2">Uncharacterized protein</fullName>
    </submittedName>
</protein>
<evidence type="ECO:0000313" key="2">
    <source>
        <dbReference type="WBParaSite" id="nRc.2.0.1.t43814-RA"/>
    </source>
</evidence>
<evidence type="ECO:0000313" key="1">
    <source>
        <dbReference type="Proteomes" id="UP000887565"/>
    </source>
</evidence>
<dbReference type="AlphaFoldDB" id="A0A915KZC5"/>
<sequence length="131" mass="14571">MTTENNFQKRQTILNNRKHRFQFHSKIRLFQIYAGREAATLGAGRRRSLPIVDPSRSTAVRTAGVAAAANLADASFDSSTSASQAYLIPPYHLPLHLEREIQSRNYNFTDAGEAQVVRDSATPVVSTPKTR</sequence>